<dbReference type="SUPFAM" id="SSF50952">
    <property type="entry name" value="Soluble quinoprotein glucose dehydrogenase"/>
    <property type="match status" value="1"/>
</dbReference>
<dbReference type="PANTHER" id="PTHR19328">
    <property type="entry name" value="HEDGEHOG-INTERACTING PROTEIN"/>
    <property type="match status" value="1"/>
</dbReference>
<organism evidence="3 4">
    <name type="scientific">Haloarcula saliterrae</name>
    <dbReference type="NCBI Taxonomy" id="2950534"/>
    <lineage>
        <taxon>Archaea</taxon>
        <taxon>Methanobacteriati</taxon>
        <taxon>Methanobacteriota</taxon>
        <taxon>Stenosarchaea group</taxon>
        <taxon>Halobacteria</taxon>
        <taxon>Halobacteriales</taxon>
        <taxon>Haloarculaceae</taxon>
        <taxon>Haloarcula</taxon>
    </lineage>
</organism>
<feature type="domain" description="Glucose/Sorbosone dehydrogenase" evidence="2">
    <location>
        <begin position="54"/>
        <end position="369"/>
    </location>
</feature>
<proteinExistence type="predicted"/>
<name>A0ABU2F816_9EURY</name>
<dbReference type="Pfam" id="PF07995">
    <property type="entry name" value="GSDH"/>
    <property type="match status" value="1"/>
</dbReference>
<keyword evidence="4" id="KW-1185">Reference proteome</keyword>
<evidence type="ECO:0000313" key="4">
    <source>
        <dbReference type="Proteomes" id="UP001259659"/>
    </source>
</evidence>
<dbReference type="PANTHER" id="PTHR19328:SF75">
    <property type="entry name" value="ALDOSE SUGAR DEHYDROGENASE YLII"/>
    <property type="match status" value="1"/>
</dbReference>
<protein>
    <submittedName>
        <fullName evidence="3">PQQ-dependent sugar dehydrogenase</fullName>
    </submittedName>
</protein>
<dbReference type="PROSITE" id="PS51318">
    <property type="entry name" value="TAT"/>
    <property type="match status" value="1"/>
</dbReference>
<dbReference type="Proteomes" id="UP001259659">
    <property type="component" value="Unassembled WGS sequence"/>
</dbReference>
<accession>A0ABU2F816</accession>
<dbReference type="InterPro" id="IPR012938">
    <property type="entry name" value="Glc/Sorbosone_DH"/>
</dbReference>
<feature type="region of interest" description="Disordered" evidence="1">
    <location>
        <begin position="21"/>
        <end position="40"/>
    </location>
</feature>
<gene>
    <name evidence="3" type="ORF">NDI56_03155</name>
</gene>
<dbReference type="PROSITE" id="PS51257">
    <property type="entry name" value="PROKAR_LIPOPROTEIN"/>
    <property type="match status" value="1"/>
</dbReference>
<dbReference type="EMBL" id="JAMQON010000001">
    <property type="protein sequence ID" value="MDS0258405.1"/>
    <property type="molecule type" value="Genomic_DNA"/>
</dbReference>
<dbReference type="Gene3D" id="2.120.10.30">
    <property type="entry name" value="TolB, C-terminal domain"/>
    <property type="match status" value="1"/>
</dbReference>
<dbReference type="InterPro" id="IPR011041">
    <property type="entry name" value="Quinoprot_gluc/sorb_DH_b-prop"/>
</dbReference>
<evidence type="ECO:0000256" key="1">
    <source>
        <dbReference type="SAM" id="MobiDB-lite"/>
    </source>
</evidence>
<reference evidence="3 4" key="1">
    <citation type="submission" date="2022-06" db="EMBL/GenBank/DDBJ databases">
        <title>Haloarcula sp. a new haloarchaeum isolate from saline soil.</title>
        <authorList>
            <person name="Strakova D."/>
            <person name="Galisteo C."/>
            <person name="Sanchez-Porro C."/>
            <person name="Ventosa A."/>
        </authorList>
    </citation>
    <scope>NUCLEOTIDE SEQUENCE [LARGE SCALE GENOMIC DNA]</scope>
    <source>
        <strain evidence="3 4">S1CR25-12</strain>
    </source>
</reference>
<dbReference type="InterPro" id="IPR011042">
    <property type="entry name" value="6-blade_b-propeller_TolB-like"/>
</dbReference>
<evidence type="ECO:0000259" key="2">
    <source>
        <dbReference type="Pfam" id="PF07995"/>
    </source>
</evidence>
<feature type="compositionally biased region" description="Polar residues" evidence="1">
    <location>
        <begin position="22"/>
        <end position="37"/>
    </location>
</feature>
<dbReference type="InterPro" id="IPR006311">
    <property type="entry name" value="TAT_signal"/>
</dbReference>
<comment type="caution">
    <text evidence="3">The sequence shown here is derived from an EMBL/GenBank/DDBJ whole genome shotgun (WGS) entry which is preliminary data.</text>
</comment>
<dbReference type="RefSeq" id="WP_310917971.1">
    <property type="nucleotide sequence ID" value="NZ_JAMQON010000001.1"/>
</dbReference>
<sequence>MHTPTRRRFLAATGLSVASLAGCTSSESRPGTPTGTPSGLRLSGDELLSGVPSPVDVAVPRPDEYFVADQTGTVSALDGADASPTTAVDLTDRMVAPGGEKGLLGLAVHPDYDGSGRVYLRYSAPLRERMPSDYSHTFVLSEFELSDGRIDPDSERVLLEIAEPQSNHNAGAVAFGPDGYLYVAVGDGGGGNDQGRGHVDDWYDAVAGGNGQDVTENLLGSVLRIDVDGGGSRRPYGVPDDNPLVGREGLDEQYAWGFRNPWRLSFGPDGRLFVADVGQSSYEEVNVVVAGGNYGWNVREGEPCFRAEECPSTGPDGEPLREPAIQYPHDGDGITGISVIGGYLYDGQEIPALRGRYVFADYLAEGQLFVATEGDDGWSTTALPISGVEPNVLAFGETPAGELLVCSTGGSGGAVHRVRTA</sequence>
<evidence type="ECO:0000313" key="3">
    <source>
        <dbReference type="EMBL" id="MDS0258405.1"/>
    </source>
</evidence>